<dbReference type="AlphaFoldDB" id="A0A972FZV0"/>
<accession>A0A972FZV0</accession>
<protein>
    <recommendedName>
        <fullName evidence="4">ABC transport system substrate-binding protein</fullName>
    </recommendedName>
</protein>
<gene>
    <name evidence="2" type="ORF">HC757_05410</name>
</gene>
<sequence>MILVNRALRIKQGFGLSLALILASALIGTMPVLAADATTAAVLYPRIKEPYNQVFANITEGIAENFKGEIKTFKFENDTNIAEIRFWIAENNISSLIALGSNGLKFARQLKDELPLVVGAVNIATEPTEFSGISMTPAPMLLLSQMARIVPNVSKVHVIYQKKKQAWLIGAALDAARQTGLSLIPHPVDDLLESAHNYRKLLTELNSDSEALWLISDNSIMDQAVMRDILEVAWQRKLYIFSNRLPDVKRGALFSMYPDNKALGSSLARMLMEKLQHPEHEEKIILLADLLTAINLRTAKHLGLYFNKSEQQDFELIYPMQ</sequence>
<proteinExistence type="predicted"/>
<dbReference type="Pfam" id="PF04392">
    <property type="entry name" value="ABC_sub_bind"/>
    <property type="match status" value="1"/>
</dbReference>
<feature type="signal peptide" evidence="1">
    <location>
        <begin position="1"/>
        <end position="34"/>
    </location>
</feature>
<dbReference type="EMBL" id="JAAXYH010000002">
    <property type="protein sequence ID" value="NMH64604.1"/>
    <property type="molecule type" value="Genomic_DNA"/>
</dbReference>
<reference evidence="2" key="1">
    <citation type="submission" date="2020-04" db="EMBL/GenBank/DDBJ databases">
        <title>Description of Shewanella salipaludis sp. nov., isolated from a salt marsh.</title>
        <authorList>
            <person name="Park S."/>
            <person name="Yoon J.-H."/>
        </authorList>
    </citation>
    <scope>NUCLEOTIDE SEQUENCE</scope>
    <source>
        <strain evidence="2">SHSM-M6</strain>
    </source>
</reference>
<evidence type="ECO:0000313" key="2">
    <source>
        <dbReference type="EMBL" id="NMH64604.1"/>
    </source>
</evidence>
<dbReference type="PANTHER" id="PTHR35271">
    <property type="entry name" value="ABC TRANSPORTER, SUBSTRATE-BINDING LIPOPROTEIN-RELATED"/>
    <property type="match status" value="1"/>
</dbReference>
<feature type="chain" id="PRO_5037539895" description="ABC transport system substrate-binding protein" evidence="1">
    <location>
        <begin position="35"/>
        <end position="321"/>
    </location>
</feature>
<name>A0A972FZV0_9GAMM</name>
<comment type="caution">
    <text evidence="2">The sequence shown here is derived from an EMBL/GenBank/DDBJ whole genome shotgun (WGS) entry which is preliminary data.</text>
</comment>
<evidence type="ECO:0000256" key="1">
    <source>
        <dbReference type="SAM" id="SignalP"/>
    </source>
</evidence>
<keyword evidence="3" id="KW-1185">Reference proteome</keyword>
<dbReference type="PANTHER" id="PTHR35271:SF1">
    <property type="entry name" value="ABC TRANSPORTER, SUBSTRATE-BINDING LIPOPROTEIN"/>
    <property type="match status" value="1"/>
</dbReference>
<dbReference type="Gene3D" id="3.40.50.2300">
    <property type="match status" value="1"/>
</dbReference>
<organism evidence="2 3">
    <name type="scientific">Shewanella salipaludis</name>
    <dbReference type="NCBI Taxonomy" id="2723052"/>
    <lineage>
        <taxon>Bacteria</taxon>
        <taxon>Pseudomonadati</taxon>
        <taxon>Pseudomonadota</taxon>
        <taxon>Gammaproteobacteria</taxon>
        <taxon>Alteromonadales</taxon>
        <taxon>Shewanellaceae</taxon>
        <taxon>Shewanella</taxon>
    </lineage>
</organism>
<dbReference type="InterPro" id="IPR007487">
    <property type="entry name" value="ABC_transpt-TYRBP-like"/>
</dbReference>
<dbReference type="Proteomes" id="UP000737113">
    <property type="component" value="Unassembled WGS sequence"/>
</dbReference>
<keyword evidence="1" id="KW-0732">Signal</keyword>
<evidence type="ECO:0000313" key="3">
    <source>
        <dbReference type="Proteomes" id="UP000737113"/>
    </source>
</evidence>
<evidence type="ECO:0008006" key="4">
    <source>
        <dbReference type="Google" id="ProtNLM"/>
    </source>
</evidence>
<dbReference type="RefSeq" id="WP_169563268.1">
    <property type="nucleotide sequence ID" value="NZ_JAAXYH010000002.1"/>
</dbReference>